<accession>A0A931GTW4</accession>
<sequence>MDLSRMDIKLKVGQRVRELRKQRELSQEGLAYKAEVDRTYVTDIENGRRNVSLEIMERLINALDVSITEFFNTKEFRK</sequence>
<dbReference type="GO" id="GO:0003677">
    <property type="term" value="F:DNA binding"/>
    <property type="evidence" value="ECO:0007669"/>
    <property type="project" value="UniProtKB-KW"/>
</dbReference>
<dbReference type="InterPro" id="IPR001387">
    <property type="entry name" value="Cro/C1-type_HTH"/>
</dbReference>
<dbReference type="InterPro" id="IPR010982">
    <property type="entry name" value="Lambda_DNA-bd_dom_sf"/>
</dbReference>
<keyword evidence="6" id="KW-1185">Reference proteome</keyword>
<dbReference type="PROSITE" id="PS50943">
    <property type="entry name" value="HTH_CROC1"/>
    <property type="match status" value="1"/>
</dbReference>
<dbReference type="CDD" id="cd00093">
    <property type="entry name" value="HTH_XRE"/>
    <property type="match status" value="1"/>
</dbReference>
<dbReference type="Gene3D" id="1.10.260.40">
    <property type="entry name" value="lambda repressor-like DNA-binding domains"/>
    <property type="match status" value="1"/>
</dbReference>
<dbReference type="EMBL" id="JADWYR010000001">
    <property type="protein sequence ID" value="MBG9376016.1"/>
    <property type="molecule type" value="Genomic_DNA"/>
</dbReference>
<evidence type="ECO:0000256" key="2">
    <source>
        <dbReference type="ARBA" id="ARBA00023125"/>
    </source>
</evidence>
<feature type="domain" description="HTH cro/C1-type" evidence="4">
    <location>
        <begin position="16"/>
        <end position="70"/>
    </location>
</feature>
<evidence type="ECO:0000256" key="3">
    <source>
        <dbReference type="ARBA" id="ARBA00023163"/>
    </source>
</evidence>
<dbReference type="PANTHER" id="PTHR46797">
    <property type="entry name" value="HTH-TYPE TRANSCRIPTIONAL REGULATOR"/>
    <property type="match status" value="1"/>
</dbReference>
<evidence type="ECO:0000313" key="6">
    <source>
        <dbReference type="Proteomes" id="UP000628448"/>
    </source>
</evidence>
<keyword evidence="3" id="KW-0804">Transcription</keyword>
<proteinExistence type="predicted"/>
<dbReference type="GO" id="GO:0005829">
    <property type="term" value="C:cytosol"/>
    <property type="evidence" value="ECO:0007669"/>
    <property type="project" value="TreeGrafter"/>
</dbReference>
<evidence type="ECO:0000313" key="5">
    <source>
        <dbReference type="EMBL" id="MBG9376016.1"/>
    </source>
</evidence>
<keyword evidence="2" id="KW-0238">DNA-binding</keyword>
<dbReference type="AlphaFoldDB" id="A0A931GTW4"/>
<dbReference type="GO" id="GO:0003700">
    <property type="term" value="F:DNA-binding transcription factor activity"/>
    <property type="evidence" value="ECO:0007669"/>
    <property type="project" value="TreeGrafter"/>
</dbReference>
<dbReference type="Pfam" id="PF01381">
    <property type="entry name" value="HTH_3"/>
    <property type="match status" value="1"/>
</dbReference>
<name>A0A931GTW4_9BACT</name>
<protein>
    <submittedName>
        <fullName evidence="5">Helix-turn-helix transcriptional regulator</fullName>
    </submittedName>
</protein>
<reference evidence="5" key="1">
    <citation type="submission" date="2020-11" db="EMBL/GenBank/DDBJ databases">
        <title>Bacterial whole genome sequence for Panacibacter sp. DH6.</title>
        <authorList>
            <person name="Le V."/>
            <person name="Ko S."/>
            <person name="Ahn C.-Y."/>
            <person name="Oh H.-M."/>
        </authorList>
    </citation>
    <scope>NUCLEOTIDE SEQUENCE</scope>
    <source>
        <strain evidence="5">DH6</strain>
    </source>
</reference>
<organism evidence="5 6">
    <name type="scientific">Panacibacter microcysteis</name>
    <dbReference type="NCBI Taxonomy" id="2793269"/>
    <lineage>
        <taxon>Bacteria</taxon>
        <taxon>Pseudomonadati</taxon>
        <taxon>Bacteroidota</taxon>
        <taxon>Chitinophagia</taxon>
        <taxon>Chitinophagales</taxon>
        <taxon>Chitinophagaceae</taxon>
        <taxon>Panacibacter</taxon>
    </lineage>
</organism>
<gene>
    <name evidence="5" type="ORF">I5907_07210</name>
</gene>
<evidence type="ECO:0000256" key="1">
    <source>
        <dbReference type="ARBA" id="ARBA00023015"/>
    </source>
</evidence>
<dbReference type="SMART" id="SM00530">
    <property type="entry name" value="HTH_XRE"/>
    <property type="match status" value="1"/>
</dbReference>
<dbReference type="PANTHER" id="PTHR46797:SF23">
    <property type="entry name" value="HTH-TYPE TRANSCRIPTIONAL REGULATOR SUTR"/>
    <property type="match status" value="1"/>
</dbReference>
<comment type="caution">
    <text evidence="5">The sequence shown here is derived from an EMBL/GenBank/DDBJ whole genome shotgun (WGS) entry which is preliminary data.</text>
</comment>
<keyword evidence="1" id="KW-0805">Transcription regulation</keyword>
<dbReference type="Proteomes" id="UP000628448">
    <property type="component" value="Unassembled WGS sequence"/>
</dbReference>
<evidence type="ECO:0000259" key="4">
    <source>
        <dbReference type="PROSITE" id="PS50943"/>
    </source>
</evidence>
<dbReference type="SUPFAM" id="SSF47413">
    <property type="entry name" value="lambda repressor-like DNA-binding domains"/>
    <property type="match status" value="1"/>
</dbReference>
<dbReference type="InterPro" id="IPR050807">
    <property type="entry name" value="TransReg_Diox_bact_type"/>
</dbReference>